<dbReference type="PANTHER" id="PTHR43861:SF1">
    <property type="entry name" value="TRANS-ACONITATE 2-METHYLTRANSFERASE"/>
    <property type="match status" value="1"/>
</dbReference>
<dbReference type="InterPro" id="IPR013216">
    <property type="entry name" value="Methyltransf_11"/>
</dbReference>
<dbReference type="InterPro" id="IPR029063">
    <property type="entry name" value="SAM-dependent_MTases_sf"/>
</dbReference>
<evidence type="ECO:0000313" key="3">
    <source>
        <dbReference type="Proteomes" id="UP000054771"/>
    </source>
</evidence>
<name>A0A0U5HGH1_ASPCI</name>
<dbReference type="GO" id="GO:0008757">
    <property type="term" value="F:S-adenosylmethionine-dependent methyltransferase activity"/>
    <property type="evidence" value="ECO:0007669"/>
    <property type="project" value="InterPro"/>
</dbReference>
<organism evidence="2 3">
    <name type="scientific">Aspergillus calidoustus</name>
    <dbReference type="NCBI Taxonomy" id="454130"/>
    <lineage>
        <taxon>Eukaryota</taxon>
        <taxon>Fungi</taxon>
        <taxon>Dikarya</taxon>
        <taxon>Ascomycota</taxon>
        <taxon>Pezizomycotina</taxon>
        <taxon>Eurotiomycetes</taxon>
        <taxon>Eurotiomycetidae</taxon>
        <taxon>Eurotiales</taxon>
        <taxon>Aspergillaceae</taxon>
        <taxon>Aspergillus</taxon>
        <taxon>Aspergillus subgen. Nidulantes</taxon>
    </lineage>
</organism>
<dbReference type="OrthoDB" id="6329284at2759"/>
<keyword evidence="3" id="KW-1185">Reference proteome</keyword>
<dbReference type="EMBL" id="CDMC01000002">
    <property type="protein sequence ID" value="CEN60492.1"/>
    <property type="molecule type" value="Genomic_DNA"/>
</dbReference>
<proteinExistence type="predicted"/>
<dbReference type="CDD" id="cd02440">
    <property type="entry name" value="AdoMet_MTases"/>
    <property type="match status" value="1"/>
</dbReference>
<dbReference type="AlphaFoldDB" id="A0A0U5HGH1"/>
<dbReference type="Gene3D" id="3.40.50.150">
    <property type="entry name" value="Vaccinia Virus protein VP39"/>
    <property type="match status" value="1"/>
</dbReference>
<dbReference type="SUPFAM" id="SSF53335">
    <property type="entry name" value="S-adenosyl-L-methionine-dependent methyltransferases"/>
    <property type="match status" value="1"/>
</dbReference>
<dbReference type="PANTHER" id="PTHR43861">
    <property type="entry name" value="TRANS-ACONITATE 2-METHYLTRANSFERASE-RELATED"/>
    <property type="match status" value="1"/>
</dbReference>
<dbReference type="OMA" id="FDVITMN"/>
<accession>A0A0U5HGH1</accession>
<evidence type="ECO:0000313" key="2">
    <source>
        <dbReference type="EMBL" id="CEN60492.1"/>
    </source>
</evidence>
<dbReference type="Pfam" id="PF08241">
    <property type="entry name" value="Methyltransf_11"/>
    <property type="match status" value="1"/>
</dbReference>
<feature type="domain" description="Methyltransferase type 11" evidence="1">
    <location>
        <begin position="88"/>
        <end position="196"/>
    </location>
</feature>
<reference evidence="3" key="1">
    <citation type="journal article" date="2016" name="Genome Announc.">
        <title>Draft genome sequences of fungus Aspergillus calidoustus.</title>
        <authorList>
            <person name="Horn F."/>
            <person name="Linde J."/>
            <person name="Mattern D.J."/>
            <person name="Walther G."/>
            <person name="Guthke R."/>
            <person name="Scherlach K."/>
            <person name="Martin K."/>
            <person name="Brakhage A.A."/>
            <person name="Petzke L."/>
            <person name="Valiante V."/>
        </authorList>
    </citation>
    <scope>NUCLEOTIDE SEQUENCE [LARGE SCALE GENOMIC DNA]</scope>
    <source>
        <strain evidence="3">SF006504</strain>
    </source>
</reference>
<evidence type="ECO:0000259" key="1">
    <source>
        <dbReference type="Pfam" id="PF08241"/>
    </source>
</evidence>
<gene>
    <name evidence="2" type="ORF">ASPCAL02929</name>
</gene>
<protein>
    <recommendedName>
        <fullName evidence="1">Methyltransferase type 11 domain-containing protein</fullName>
    </recommendedName>
</protein>
<sequence length="319" mass="35833">MPSDVLVFQEQKKTSGSCIFKTLKILTLLQQSHYSSTMASENPSLTPWEKFASTWDEGMGDEGNDYFRYLELPILEKLVKPAQGFRALDLATGNGLVARWLAQKGAASVVATDGAPAMLEYAKARTEGSAFSDRISFHCLDVTSQASWDDFIGRDLGLTDGGFDVITMNMALMDIQDLYPLAKALKQLLKPNGCFVATLLHPIFFTSGASRQILVHEDSETGEHSIERSIVMTRYWNVPPAKQMVFPGRKGEAPYMYHRPLHQLFTPFFEVGLTMDALEETNFDESFRDPVREHSSKNFTEFPKILGFRMRRLADSSSM</sequence>
<dbReference type="Proteomes" id="UP000054771">
    <property type="component" value="Unassembled WGS sequence"/>
</dbReference>
<dbReference type="STRING" id="454130.A0A0U5HGH1"/>